<comment type="similarity">
    <text evidence="2">Belongs to the P2X receptor family.</text>
</comment>
<dbReference type="Proteomes" id="UP000694546">
    <property type="component" value="Chromosome 16"/>
</dbReference>
<evidence type="ECO:0000256" key="1">
    <source>
        <dbReference type="ARBA" id="ARBA00004308"/>
    </source>
</evidence>
<dbReference type="GO" id="GO:0004931">
    <property type="term" value="F:extracellularly ATP-gated monoatomic cation channel activity"/>
    <property type="evidence" value="ECO:0007669"/>
    <property type="project" value="TreeGrafter"/>
</dbReference>
<reference evidence="11" key="1">
    <citation type="submission" date="2025-08" db="UniProtKB">
        <authorList>
            <consortium name="Ensembl"/>
        </authorList>
    </citation>
    <scope>IDENTIFICATION</scope>
</reference>
<reference evidence="11" key="2">
    <citation type="submission" date="2025-09" db="UniProtKB">
        <authorList>
            <consortium name="Ensembl"/>
        </authorList>
    </citation>
    <scope>IDENTIFICATION</scope>
</reference>
<dbReference type="Ensembl" id="ENSGMOT00000037767.1">
    <property type="protein sequence ID" value="ENSGMOP00000061907.1"/>
    <property type="gene ID" value="ENSGMOG00000037096.1"/>
</dbReference>
<dbReference type="PANTHER" id="PTHR10125">
    <property type="entry name" value="P2X PURINOCEPTOR"/>
    <property type="match status" value="1"/>
</dbReference>
<keyword evidence="6" id="KW-0406">Ion transport</keyword>
<dbReference type="GO" id="GO:0005886">
    <property type="term" value="C:plasma membrane"/>
    <property type="evidence" value="ECO:0007669"/>
    <property type="project" value="TreeGrafter"/>
</dbReference>
<dbReference type="OMA" id="HRYITMA"/>
<dbReference type="GO" id="GO:0098794">
    <property type="term" value="C:postsynapse"/>
    <property type="evidence" value="ECO:0007669"/>
    <property type="project" value="GOC"/>
</dbReference>
<evidence type="ECO:0000313" key="12">
    <source>
        <dbReference type="Proteomes" id="UP000694546"/>
    </source>
</evidence>
<dbReference type="InterPro" id="IPR059116">
    <property type="entry name" value="P2X_receptor"/>
</dbReference>
<evidence type="ECO:0000256" key="2">
    <source>
        <dbReference type="ARBA" id="ARBA00009848"/>
    </source>
</evidence>
<evidence type="ECO:0000256" key="4">
    <source>
        <dbReference type="ARBA" id="ARBA00022692"/>
    </source>
</evidence>
<dbReference type="PANTHER" id="PTHR10125:SF12">
    <property type="entry name" value="P2X PURINOCEPTOR 5"/>
    <property type="match status" value="1"/>
</dbReference>
<proteinExistence type="inferred from homology"/>
<organism evidence="11 12">
    <name type="scientific">Gadus morhua</name>
    <name type="common">Atlantic cod</name>
    <dbReference type="NCBI Taxonomy" id="8049"/>
    <lineage>
        <taxon>Eukaryota</taxon>
        <taxon>Metazoa</taxon>
        <taxon>Chordata</taxon>
        <taxon>Craniata</taxon>
        <taxon>Vertebrata</taxon>
        <taxon>Euteleostomi</taxon>
        <taxon>Actinopterygii</taxon>
        <taxon>Neopterygii</taxon>
        <taxon>Teleostei</taxon>
        <taxon>Neoteleostei</taxon>
        <taxon>Acanthomorphata</taxon>
        <taxon>Zeiogadaria</taxon>
        <taxon>Gadariae</taxon>
        <taxon>Gadiformes</taxon>
        <taxon>Gadoidei</taxon>
        <taxon>Gadidae</taxon>
        <taxon>Gadus</taxon>
    </lineage>
</organism>
<evidence type="ECO:0000256" key="8">
    <source>
        <dbReference type="ARBA" id="ARBA00023286"/>
    </source>
</evidence>
<keyword evidence="12" id="KW-1185">Reference proteome</keyword>
<comment type="subcellular location">
    <subcellularLocation>
        <location evidence="1">Endomembrane system</location>
    </subcellularLocation>
</comment>
<dbReference type="Pfam" id="PF00864">
    <property type="entry name" value="P2X_receptor"/>
    <property type="match status" value="1"/>
</dbReference>
<evidence type="ECO:0000313" key="11">
    <source>
        <dbReference type="Ensembl" id="ENSGMOP00000061907.1"/>
    </source>
</evidence>
<name>A0A8C5CG53_GADMO</name>
<keyword evidence="9" id="KW-0407">Ion channel</keyword>
<keyword evidence="5 10" id="KW-1133">Transmembrane helix</keyword>
<evidence type="ECO:0000256" key="10">
    <source>
        <dbReference type="SAM" id="Phobius"/>
    </source>
</evidence>
<dbReference type="AlphaFoldDB" id="A0A8C5CG53"/>
<evidence type="ECO:0000256" key="7">
    <source>
        <dbReference type="ARBA" id="ARBA00023136"/>
    </source>
</evidence>
<keyword evidence="8" id="KW-1071">Ligand-gated ion channel</keyword>
<dbReference type="GO" id="GO:0012505">
    <property type="term" value="C:endomembrane system"/>
    <property type="evidence" value="ECO:0007669"/>
    <property type="project" value="UniProtKB-SubCell"/>
</dbReference>
<sequence>MLHTPDWTLLCHRQHRYITMAGILVGAFMYKTVKYIKPVGVLYRVIQLSIFSYVIGWVFVNKKGYQEKDESILSSVICFMFAFRSQGSHLLVTDFIEIPNQKLGLCAEVGIFVGECWVCMKVIPVADAGKMHSNGTCEIYAWCPVENKFDSKK</sequence>
<evidence type="ECO:0000256" key="9">
    <source>
        <dbReference type="ARBA" id="ARBA00023303"/>
    </source>
</evidence>
<keyword evidence="7 10" id="KW-0472">Membrane</keyword>
<accession>A0A8C5CG53</accession>
<feature type="transmembrane region" description="Helical" evidence="10">
    <location>
        <begin position="42"/>
        <end position="60"/>
    </location>
</feature>
<evidence type="ECO:0000256" key="5">
    <source>
        <dbReference type="ARBA" id="ARBA00022989"/>
    </source>
</evidence>
<evidence type="ECO:0000256" key="6">
    <source>
        <dbReference type="ARBA" id="ARBA00023065"/>
    </source>
</evidence>
<keyword evidence="3" id="KW-0813">Transport</keyword>
<dbReference type="GO" id="GO:0070588">
    <property type="term" value="P:calcium ion transmembrane transport"/>
    <property type="evidence" value="ECO:0007669"/>
    <property type="project" value="TreeGrafter"/>
</dbReference>
<protein>
    <submittedName>
        <fullName evidence="11">Uncharacterized protein</fullName>
    </submittedName>
</protein>
<dbReference type="Gene3D" id="1.10.287.940">
    <property type="entry name" value="atp-gated p2x4 ion channel"/>
    <property type="match status" value="1"/>
</dbReference>
<evidence type="ECO:0000256" key="3">
    <source>
        <dbReference type="ARBA" id="ARBA00022448"/>
    </source>
</evidence>
<keyword evidence="4 10" id="KW-0812">Transmembrane</keyword>